<name>A0A9P8FDI2_AURME</name>
<protein>
    <submittedName>
        <fullName evidence="2">Uncharacterized protein</fullName>
    </submittedName>
</protein>
<reference evidence="2" key="2">
    <citation type="submission" date="2021-08" db="EMBL/GenBank/DDBJ databases">
        <authorList>
            <person name="Gostincar C."/>
            <person name="Sun X."/>
            <person name="Song Z."/>
            <person name="Gunde-Cimerman N."/>
        </authorList>
    </citation>
    <scope>NUCLEOTIDE SEQUENCE</scope>
    <source>
        <strain evidence="2">EXF-9298</strain>
    </source>
</reference>
<proteinExistence type="predicted"/>
<feature type="compositionally biased region" description="Basic and acidic residues" evidence="1">
    <location>
        <begin position="255"/>
        <end position="276"/>
    </location>
</feature>
<sequence length="352" mass="39085">MSWMDSWSRPKKNAATPPPLYLTSDQVRYCHACGRVIGSRKSNSAKSAATEVKFCSDRCKRHKLRPVDKRIEAAFAALLDGQDASQFAAVQGDSAASGEEITKTVSNNQDFEKPHDKYDYSKSNSKKKQHQKVKGDPRILVSCSEVETLIFGSRDDPEKTFGRKKNRARRGFADDDVWKSIDMVDSDTDTGTAETVSADEDAIETGGVKILDNRGVPLAEAPEGDTEADVVKLKGRVRPPQSESDVNGSVGGEKGWAERIHETPEMLQKRREGQRRAEEKEMVKCAARRAVVFGLESSRVLAGEGKKGKKGKDDEDGETKQEGRRMCEAVMHGAVVEPSYAKGDWFIRWREE</sequence>
<comment type="caution">
    <text evidence="2">The sequence shown here is derived from an EMBL/GenBank/DDBJ whole genome shotgun (WGS) entry which is preliminary data.</text>
</comment>
<feature type="non-terminal residue" evidence="2">
    <location>
        <position position="352"/>
    </location>
</feature>
<organism evidence="2 3">
    <name type="scientific">Aureobasidium melanogenum</name>
    <name type="common">Aureobasidium pullulans var. melanogenum</name>
    <dbReference type="NCBI Taxonomy" id="46634"/>
    <lineage>
        <taxon>Eukaryota</taxon>
        <taxon>Fungi</taxon>
        <taxon>Dikarya</taxon>
        <taxon>Ascomycota</taxon>
        <taxon>Pezizomycotina</taxon>
        <taxon>Dothideomycetes</taxon>
        <taxon>Dothideomycetidae</taxon>
        <taxon>Dothideales</taxon>
        <taxon>Saccotheciaceae</taxon>
        <taxon>Aureobasidium</taxon>
    </lineage>
</organism>
<reference evidence="2" key="1">
    <citation type="journal article" date="2021" name="J Fungi (Basel)">
        <title>Virulence traits and population genomics of the black yeast Aureobasidium melanogenum.</title>
        <authorList>
            <person name="Cernosa A."/>
            <person name="Sun X."/>
            <person name="Gostincar C."/>
            <person name="Fang C."/>
            <person name="Gunde-Cimerman N."/>
            <person name="Song Z."/>
        </authorList>
    </citation>
    <scope>NUCLEOTIDE SEQUENCE</scope>
    <source>
        <strain evidence="2">EXF-9298</strain>
    </source>
</reference>
<feature type="region of interest" description="Disordered" evidence="1">
    <location>
        <begin position="302"/>
        <end position="324"/>
    </location>
</feature>
<evidence type="ECO:0000256" key="1">
    <source>
        <dbReference type="SAM" id="MobiDB-lite"/>
    </source>
</evidence>
<dbReference type="EMBL" id="JAHFXS010003397">
    <property type="protein sequence ID" value="KAG9968471.1"/>
    <property type="molecule type" value="Genomic_DNA"/>
</dbReference>
<feature type="compositionally biased region" description="Basic and acidic residues" evidence="1">
    <location>
        <begin position="110"/>
        <end position="120"/>
    </location>
</feature>
<feature type="region of interest" description="Disordered" evidence="1">
    <location>
        <begin position="238"/>
        <end position="276"/>
    </location>
</feature>
<dbReference type="Proteomes" id="UP000729357">
    <property type="component" value="Unassembled WGS sequence"/>
</dbReference>
<evidence type="ECO:0000313" key="3">
    <source>
        <dbReference type="Proteomes" id="UP000729357"/>
    </source>
</evidence>
<gene>
    <name evidence="2" type="ORF">KCU98_g15714</name>
</gene>
<accession>A0A9P8FDI2</accession>
<feature type="region of interest" description="Disordered" evidence="1">
    <location>
        <begin position="106"/>
        <end position="136"/>
    </location>
</feature>
<evidence type="ECO:0000313" key="2">
    <source>
        <dbReference type="EMBL" id="KAG9968471.1"/>
    </source>
</evidence>
<keyword evidence="3" id="KW-1185">Reference proteome</keyword>
<dbReference type="AlphaFoldDB" id="A0A9P8FDI2"/>